<dbReference type="InterPro" id="IPR051803">
    <property type="entry name" value="TA_system_RelE-like_toxin"/>
</dbReference>
<dbReference type="Pfam" id="PF05016">
    <property type="entry name" value="ParE_toxin"/>
    <property type="match status" value="1"/>
</dbReference>
<dbReference type="PANTHER" id="PTHR33755">
    <property type="entry name" value="TOXIN PARE1-RELATED"/>
    <property type="match status" value="1"/>
</dbReference>
<reference evidence="4" key="2">
    <citation type="submission" date="2023-01" db="EMBL/GenBank/DDBJ databases">
        <authorList>
            <person name="Sun Q."/>
            <person name="Evtushenko L."/>
        </authorList>
    </citation>
    <scope>NUCLEOTIDE SEQUENCE</scope>
    <source>
        <strain evidence="4">VKM B-2555</strain>
    </source>
</reference>
<dbReference type="RefSeq" id="WP_271205208.1">
    <property type="nucleotide sequence ID" value="NZ_BSFK01000016.1"/>
</dbReference>
<protein>
    <recommendedName>
        <fullName evidence="3">Toxin</fullName>
    </recommendedName>
</protein>
<dbReference type="InterPro" id="IPR028344">
    <property type="entry name" value="ParE1/4"/>
</dbReference>
<evidence type="ECO:0000256" key="2">
    <source>
        <dbReference type="ARBA" id="ARBA00022649"/>
    </source>
</evidence>
<accession>A0A9W6JGT7</accession>
<keyword evidence="2" id="KW-1277">Toxin-antitoxin system</keyword>
<keyword evidence="5" id="KW-1185">Reference proteome</keyword>
<reference evidence="4" key="1">
    <citation type="journal article" date="2014" name="Int. J. Syst. Evol. Microbiol.">
        <title>Complete genome sequence of Corynebacterium casei LMG S-19264T (=DSM 44701T), isolated from a smear-ripened cheese.</title>
        <authorList>
            <consortium name="US DOE Joint Genome Institute (JGI-PGF)"/>
            <person name="Walter F."/>
            <person name="Albersmeier A."/>
            <person name="Kalinowski J."/>
            <person name="Ruckert C."/>
        </authorList>
    </citation>
    <scope>NUCLEOTIDE SEQUENCE</scope>
    <source>
        <strain evidence="4">VKM B-2555</strain>
    </source>
</reference>
<proteinExistence type="inferred from homology"/>
<dbReference type="Gene3D" id="3.30.2310.20">
    <property type="entry name" value="RelE-like"/>
    <property type="match status" value="1"/>
</dbReference>
<comment type="similarity">
    <text evidence="1 3">Belongs to the RelE toxin family.</text>
</comment>
<name>A0A9W6JGT7_9HYPH</name>
<dbReference type="EMBL" id="BSFK01000016">
    <property type="protein sequence ID" value="GLK77355.1"/>
    <property type="molecule type" value="Genomic_DNA"/>
</dbReference>
<dbReference type="InterPro" id="IPR035093">
    <property type="entry name" value="RelE/ParE_toxin_dom_sf"/>
</dbReference>
<dbReference type="PIRSF" id="PIRSF029218">
    <property type="entry name" value="ParE"/>
    <property type="match status" value="1"/>
</dbReference>
<evidence type="ECO:0000256" key="1">
    <source>
        <dbReference type="ARBA" id="ARBA00006226"/>
    </source>
</evidence>
<gene>
    <name evidence="4" type="ORF">GCM10008171_26090</name>
</gene>
<comment type="caution">
    <text evidence="4">The sequence shown here is derived from an EMBL/GenBank/DDBJ whole genome shotgun (WGS) entry which is preliminary data.</text>
</comment>
<evidence type="ECO:0000256" key="3">
    <source>
        <dbReference type="PIRNR" id="PIRNR029218"/>
    </source>
</evidence>
<evidence type="ECO:0000313" key="4">
    <source>
        <dbReference type="EMBL" id="GLK77355.1"/>
    </source>
</evidence>
<dbReference type="PANTHER" id="PTHR33755:SF9">
    <property type="entry name" value="TOXIN PARE1"/>
    <property type="match status" value="1"/>
</dbReference>
<dbReference type="Proteomes" id="UP001143364">
    <property type="component" value="Unassembled WGS sequence"/>
</dbReference>
<sequence>MAYRTTAAAKADLFALFRYGVENFGVAKADAYFSDLLDALDLVSDAPGVGVARPELDPPCRVLFHRLHAIYYGVESDGGVLILRVLHATRDWRRHL</sequence>
<evidence type="ECO:0000313" key="5">
    <source>
        <dbReference type="Proteomes" id="UP001143364"/>
    </source>
</evidence>
<dbReference type="AlphaFoldDB" id="A0A9W6JGT7"/>
<dbReference type="InterPro" id="IPR007712">
    <property type="entry name" value="RelE/ParE_toxin"/>
</dbReference>
<organism evidence="4 5">
    <name type="scientific">Methylopila jiangsuensis</name>
    <dbReference type="NCBI Taxonomy" id="586230"/>
    <lineage>
        <taxon>Bacteria</taxon>
        <taxon>Pseudomonadati</taxon>
        <taxon>Pseudomonadota</taxon>
        <taxon>Alphaproteobacteria</taxon>
        <taxon>Hyphomicrobiales</taxon>
        <taxon>Methylopilaceae</taxon>
        <taxon>Methylopila</taxon>
    </lineage>
</organism>